<comment type="caution">
    <text evidence="1">The sequence shown here is derived from an EMBL/GenBank/DDBJ whole genome shotgun (WGS) entry which is preliminary data.</text>
</comment>
<protein>
    <submittedName>
        <fullName evidence="1">Uncharacterized protein</fullName>
    </submittedName>
</protein>
<dbReference type="EMBL" id="JAFLNA010000004">
    <property type="protein sequence ID" value="MBO0130910.1"/>
    <property type="molecule type" value="Genomic_DNA"/>
</dbReference>
<accession>A0ABS3EG20</accession>
<evidence type="ECO:0000313" key="1">
    <source>
        <dbReference type="EMBL" id="MBO0130910.1"/>
    </source>
</evidence>
<organism evidence="1 2">
    <name type="scientific">Agrobacterium burrii</name>
    <dbReference type="NCBI Taxonomy" id="2815339"/>
    <lineage>
        <taxon>Bacteria</taxon>
        <taxon>Pseudomonadati</taxon>
        <taxon>Pseudomonadota</taxon>
        <taxon>Alphaproteobacteria</taxon>
        <taxon>Hyphomicrobiales</taxon>
        <taxon>Rhizobiaceae</taxon>
        <taxon>Rhizobium/Agrobacterium group</taxon>
        <taxon>Agrobacterium</taxon>
        <taxon>Agrobacterium tumefaciens complex</taxon>
    </lineage>
</organism>
<evidence type="ECO:0000313" key="2">
    <source>
        <dbReference type="Proteomes" id="UP000664699"/>
    </source>
</evidence>
<sequence>MNFLNPENIGPVPVQSTAPKSTSVWLEETLFGHRLWYRQTPWLLFLEFLNVAEAFLRGGKEQLFAYSDPTEMRAFKMRYRMGLRHILFDNEELVRASQVIGSEEARWAAWFSTMNGRGVDGGFGYLKERFRQFSSFVELVSLVKQTTLENDNERRWSSQFIFPFGPDALYSDTIIKKESPQPDYNNFGRTGEILYMMISRSAHADRLRSYFADFLDPEKPKNQLVKTLGAPSDAETNRDNRGETYLPYRTHPSYDRLAEDWLAVLELQLPEQDAYAYLVPLGSFHIMLYQLETAAALAGRQRRPVMVCEMIAPKREFVRQRAIASYQENDSLSLQALDHAIDKSLAGDEWKEIESADVSDGERFDAAKDFIARHFYFKPEEGEQTVQTLVDALRESVVIKHEANCGKVHSDYGRSIGLCSRRGTNRYRYAPTDAFIKMLVITLVSKRTEFKKFLADVYARYGLVFGETEAADALEGSTFQSSAFERNRTRLEVRLASMGLLNRLSDGCAYVINPFAANGTE</sequence>
<reference evidence="1 2" key="1">
    <citation type="submission" date="2021-03" db="EMBL/GenBank/DDBJ databases">
        <title>Whole genome sequence of Agrobacterium sp. strain Rnr.</title>
        <authorList>
            <person name="Mafakheri H."/>
            <person name="Taghavi S.M."/>
            <person name="Nemanja K."/>
            <person name="Osdaghi E."/>
        </authorList>
    </citation>
    <scope>NUCLEOTIDE SEQUENCE [LARGE SCALE GENOMIC DNA]</scope>
    <source>
        <strain evidence="1 2">Rnr</strain>
    </source>
</reference>
<dbReference type="Proteomes" id="UP000664699">
    <property type="component" value="Unassembled WGS sequence"/>
</dbReference>
<dbReference type="RefSeq" id="WP_207133878.1">
    <property type="nucleotide sequence ID" value="NZ_JAFLNA010000004.1"/>
</dbReference>
<gene>
    <name evidence="1" type="ORF">JZX89_09125</name>
</gene>
<keyword evidence="2" id="KW-1185">Reference proteome</keyword>
<proteinExistence type="predicted"/>
<name>A0ABS3EG20_9HYPH</name>